<keyword evidence="2" id="KW-1185">Reference proteome</keyword>
<dbReference type="RefSeq" id="WP_111332035.1">
    <property type="nucleotide sequence ID" value="NZ_CP030032.1"/>
</dbReference>
<dbReference type="EMBL" id="CP030032">
    <property type="protein sequence ID" value="AWV88363.1"/>
    <property type="molecule type" value="Genomic_DNA"/>
</dbReference>
<evidence type="ECO:0000313" key="1">
    <source>
        <dbReference type="EMBL" id="AWV88363.1"/>
    </source>
</evidence>
<name>A0A2Z4FHB2_9DELT</name>
<proteinExistence type="predicted"/>
<sequence>MALEVEWKGHTIAVSGSWNWRWLFLAPTYELHIDDEFIDRIGGPRVHPRLEAMVEDEQGDIHHFTADLVSLVGIRPSCEIAVGGEVIKTGKVDVQDFLHPLLIFIILVSTGIMIYLGPEVLRAYWPK</sequence>
<gene>
    <name evidence="1" type="ORF">DN745_02995</name>
</gene>
<organism evidence="1 2">
    <name type="scientific">Bradymonas sediminis</name>
    <dbReference type="NCBI Taxonomy" id="1548548"/>
    <lineage>
        <taxon>Bacteria</taxon>
        <taxon>Deltaproteobacteria</taxon>
        <taxon>Bradymonadales</taxon>
        <taxon>Bradymonadaceae</taxon>
        <taxon>Bradymonas</taxon>
    </lineage>
</organism>
<protein>
    <submittedName>
        <fullName evidence="1">Uncharacterized protein</fullName>
    </submittedName>
</protein>
<reference evidence="1 2" key="1">
    <citation type="submission" date="2018-06" db="EMBL/GenBank/DDBJ databases">
        <title>Lujinxingia sediminis gen. nov. sp. nov., a new facultative anaerobic member of the class Deltaproteobacteria, and proposal of Lujinxingaceae fam. nov.</title>
        <authorList>
            <person name="Guo L.-Y."/>
            <person name="Li C.-M."/>
            <person name="Wang S."/>
            <person name="Du Z.-J."/>
        </authorList>
    </citation>
    <scope>NUCLEOTIDE SEQUENCE [LARGE SCALE GENOMIC DNA]</scope>
    <source>
        <strain evidence="1 2">FA350</strain>
    </source>
</reference>
<dbReference type="AlphaFoldDB" id="A0A2Z4FHB2"/>
<evidence type="ECO:0000313" key="2">
    <source>
        <dbReference type="Proteomes" id="UP000249799"/>
    </source>
</evidence>
<dbReference type="OrthoDB" id="5510225at2"/>
<accession>A0A2Z4FHB2</accession>
<dbReference type="KEGG" id="bsed:DN745_02995"/>
<dbReference type="Proteomes" id="UP000249799">
    <property type="component" value="Chromosome"/>
</dbReference>